<keyword evidence="2" id="KW-1185">Reference proteome</keyword>
<evidence type="ECO:0000313" key="2">
    <source>
        <dbReference type="Proteomes" id="UP000824533"/>
    </source>
</evidence>
<dbReference type="EMBL" id="CM034389">
    <property type="protein sequence ID" value="KAJ0182286.1"/>
    <property type="molecule type" value="Genomic_DNA"/>
</dbReference>
<sequence length="1187" mass="135127">MEEELNEQDIEEKLYAMLHHVDQTQTNATIDQNTIQIIENTPRSTLRRYWRTSGDVNPYHKTNTISEFSSNKNVIQNIKQTEHVTNKNVLNPKPNENKNLLNTKQNENKNVPISKQNDNKNIGTVKQNQDNQNSTKPKAEKSKSPLPAVDLSLFQTPPQNCKKVIEILDHDIGNQVILESSDEDEVIEVVLPPKPTITIESSDEDELQVVQLNTELTNQPKPQEKPIERDISTSPVPSVVSSVSDEFIRGDCIALKISSRHPDNHSFDFSLHGPDLLHQSTPSKKKKKKKNKETMTSTPVVQSTEKAVSDECFATPKSKAKNKKPKRKTYTVSSNSIPSVDVYDSDSNQSVVEMNKANSYVVTEKSLPNADVYESDSNQSETIREKSNNIIHDVDSSESGSVDKNIEALKNSKRNDTNDADETFNTISLVDLTDNDLYTTFDEDETGICENIVMGNVTGFTESDCYGDENINVNQNNVSMFGSTKVPAILNADLDFDNLKGKDKVCRRRRYSLTTLRAEMEKFYNESWGGEDFNHREIQKSMSRDKSLWAIDPKDRMMSPMAKKKVTCNYCNRAGHRDDTCRMKPPICYMCGSTGHFEPRCPRKICVNCGSPNYMYSSMCTNCRHWGSITCAECGQCGHPATHCPDLWRRYHNTIDANMSLQRNQHTKKHYHLFCSGCTKRGHLVHTCRNTIPFSGLPINTPYVCFYRPIYPNIPENNENTANKRNKSTSQDSTVSSASTPRNDNKRQCKSPNVHETHMNKKRNVSLPVNDTVKTDSAVTQRKLSLSDDCSKKNKETPKNAGNDKQEGEKAPDFIPITPSNQDEKGNMIQDNEVSDTSSVITSARIYVTNDIIDKLKTKDGQHWLKEITEKYDVNIQNGDVNFLNIRGKVTDQEVFQNEFRKWAKSKTEKENDSNEIEVMKENQTGLCNLGLLPKNRKQLIKTLNKAFASLQNELGDPNKLYKELTFLQNQKEKLLMKKDISPKQVSNNRSHINRQLKALNMVLIGQAGLADGTQHLNELHLLQQKLKNSNELLISPEERMEILAHYSSIFGPIYRDDYMELLNTYYKSSSIYKKKNKERSLQVVPKKKHIISIPSQPANSELCDDKNKNEKLIGVNKNAHIKKKLIFYHRRLLSARPIGADLKKKRGELVRRLHSFIASSSANMTSKKLRKIKKIQEQVQMFLVHV</sequence>
<reference evidence="1 2" key="1">
    <citation type="journal article" date="2021" name="Front. Genet.">
        <title>Chromosome-Level Genome Assembly Reveals Significant Gene Expansion in the Toll and IMD Signaling Pathways of Dendrolimus kikuchii.</title>
        <authorList>
            <person name="Zhou J."/>
            <person name="Wu P."/>
            <person name="Xiong Z."/>
            <person name="Liu N."/>
            <person name="Zhao N."/>
            <person name="Ji M."/>
            <person name="Qiu Y."/>
            <person name="Yang B."/>
        </authorList>
    </citation>
    <scope>NUCLEOTIDE SEQUENCE [LARGE SCALE GENOMIC DNA]</scope>
    <source>
        <strain evidence="1">Ann1</strain>
    </source>
</reference>
<protein>
    <submittedName>
        <fullName evidence="1">Uncharacterized protein</fullName>
    </submittedName>
</protein>
<gene>
    <name evidence="1" type="ORF">K1T71_001655</name>
</gene>
<evidence type="ECO:0000313" key="1">
    <source>
        <dbReference type="EMBL" id="KAJ0182286.1"/>
    </source>
</evidence>
<accession>A0ACC1DEP0</accession>
<proteinExistence type="predicted"/>
<comment type="caution">
    <text evidence="1">The sequence shown here is derived from an EMBL/GenBank/DDBJ whole genome shotgun (WGS) entry which is preliminary data.</text>
</comment>
<organism evidence="1 2">
    <name type="scientific">Dendrolimus kikuchii</name>
    <dbReference type="NCBI Taxonomy" id="765133"/>
    <lineage>
        <taxon>Eukaryota</taxon>
        <taxon>Metazoa</taxon>
        <taxon>Ecdysozoa</taxon>
        <taxon>Arthropoda</taxon>
        <taxon>Hexapoda</taxon>
        <taxon>Insecta</taxon>
        <taxon>Pterygota</taxon>
        <taxon>Neoptera</taxon>
        <taxon>Endopterygota</taxon>
        <taxon>Lepidoptera</taxon>
        <taxon>Glossata</taxon>
        <taxon>Ditrysia</taxon>
        <taxon>Bombycoidea</taxon>
        <taxon>Lasiocampidae</taxon>
        <taxon>Dendrolimus</taxon>
    </lineage>
</organism>
<dbReference type="Proteomes" id="UP000824533">
    <property type="component" value="Linkage Group LG03"/>
</dbReference>
<name>A0ACC1DEP0_9NEOP</name>